<name>A0ABV9AZG7_9ACTN</name>
<dbReference type="Proteomes" id="UP001595839">
    <property type="component" value="Unassembled WGS sequence"/>
</dbReference>
<sequence length="152" mass="16460">MHPADQFHIGLVVDDVDSAAAELSALLGYEWCEEIGGEARVVLPDGGDALVDLRSVYSMSTPRIELVPGVPGTLWQPADSGIHHLGYWSDDVAADSAELARRGHAAEALGVRPDGTAYWAFHHGPGGPRIELVTRTLQPVLERYWATGRKPR</sequence>
<dbReference type="PROSITE" id="PS51819">
    <property type="entry name" value="VOC"/>
    <property type="match status" value="1"/>
</dbReference>
<protein>
    <submittedName>
        <fullName evidence="2">VOC family protein</fullName>
    </submittedName>
</protein>
<dbReference type="Pfam" id="PF13669">
    <property type="entry name" value="Glyoxalase_4"/>
    <property type="match status" value="1"/>
</dbReference>
<dbReference type="Gene3D" id="3.10.180.10">
    <property type="entry name" value="2,3-Dihydroxybiphenyl 1,2-Dioxygenase, domain 1"/>
    <property type="match status" value="1"/>
</dbReference>
<gene>
    <name evidence="2" type="ORF">ACFPIH_25720</name>
</gene>
<dbReference type="SUPFAM" id="SSF54593">
    <property type="entry name" value="Glyoxalase/Bleomycin resistance protein/Dihydroxybiphenyl dioxygenase"/>
    <property type="match status" value="1"/>
</dbReference>
<dbReference type="EMBL" id="JBHSFK010000017">
    <property type="protein sequence ID" value="MFC4502871.1"/>
    <property type="molecule type" value="Genomic_DNA"/>
</dbReference>
<feature type="domain" description="VOC" evidence="1">
    <location>
        <begin position="3"/>
        <end position="135"/>
    </location>
</feature>
<dbReference type="InterPro" id="IPR029068">
    <property type="entry name" value="Glyas_Bleomycin-R_OHBP_Dase"/>
</dbReference>
<evidence type="ECO:0000313" key="2">
    <source>
        <dbReference type="EMBL" id="MFC4502871.1"/>
    </source>
</evidence>
<dbReference type="RefSeq" id="WP_381167245.1">
    <property type="nucleotide sequence ID" value="NZ_JBHSFK010000017.1"/>
</dbReference>
<evidence type="ECO:0000259" key="1">
    <source>
        <dbReference type="PROSITE" id="PS51819"/>
    </source>
</evidence>
<proteinExistence type="predicted"/>
<reference evidence="3" key="1">
    <citation type="journal article" date="2019" name="Int. J. Syst. Evol. Microbiol.">
        <title>The Global Catalogue of Microorganisms (GCM) 10K type strain sequencing project: providing services to taxonomists for standard genome sequencing and annotation.</title>
        <authorList>
            <consortium name="The Broad Institute Genomics Platform"/>
            <consortium name="The Broad Institute Genome Sequencing Center for Infectious Disease"/>
            <person name="Wu L."/>
            <person name="Ma J."/>
        </authorList>
    </citation>
    <scope>NUCLEOTIDE SEQUENCE [LARGE SCALE GENOMIC DNA]</scope>
    <source>
        <strain evidence="3">CGMCC 4.7177</strain>
    </source>
</reference>
<accession>A0ABV9AZG7</accession>
<comment type="caution">
    <text evidence="2">The sequence shown here is derived from an EMBL/GenBank/DDBJ whole genome shotgun (WGS) entry which is preliminary data.</text>
</comment>
<keyword evidence="3" id="KW-1185">Reference proteome</keyword>
<dbReference type="InterPro" id="IPR037523">
    <property type="entry name" value="VOC_core"/>
</dbReference>
<evidence type="ECO:0000313" key="3">
    <source>
        <dbReference type="Proteomes" id="UP001595839"/>
    </source>
</evidence>
<organism evidence="2 3">
    <name type="scientific">Streptomyces vulcanius</name>
    <dbReference type="NCBI Taxonomy" id="1441876"/>
    <lineage>
        <taxon>Bacteria</taxon>
        <taxon>Bacillati</taxon>
        <taxon>Actinomycetota</taxon>
        <taxon>Actinomycetes</taxon>
        <taxon>Kitasatosporales</taxon>
        <taxon>Streptomycetaceae</taxon>
        <taxon>Streptomyces</taxon>
    </lineage>
</organism>